<reference evidence="2 3" key="1">
    <citation type="submission" date="2014-02" db="EMBL/GenBank/DDBJ databases">
        <title>Transposable element dynamics among asymbiotic and ectomycorrhizal Amanita fungi.</title>
        <authorList>
            <consortium name="DOE Joint Genome Institute"/>
            <person name="Hess J."/>
            <person name="Skrede I."/>
            <person name="Wolfe B."/>
            <person name="LaButti K."/>
            <person name="Ohm R.A."/>
            <person name="Grigoriev I.V."/>
            <person name="Pringle A."/>
        </authorList>
    </citation>
    <scope>NUCLEOTIDE SEQUENCE [LARGE SCALE GENOMIC DNA]</scope>
    <source>
        <strain evidence="2 3">SKay4041</strain>
    </source>
</reference>
<dbReference type="EMBL" id="KZ302060">
    <property type="protein sequence ID" value="PFH48498.1"/>
    <property type="molecule type" value="Genomic_DNA"/>
</dbReference>
<protein>
    <recommendedName>
        <fullName evidence="4">Carbohydrate-binding module family 35 protein</fullName>
    </recommendedName>
</protein>
<dbReference type="Gene3D" id="2.60.120.260">
    <property type="entry name" value="Galactose-binding domain-like"/>
    <property type="match status" value="1"/>
</dbReference>
<keyword evidence="3" id="KW-1185">Reference proteome</keyword>
<dbReference type="OrthoDB" id="2758521at2759"/>
<evidence type="ECO:0008006" key="4">
    <source>
        <dbReference type="Google" id="ProtNLM"/>
    </source>
</evidence>
<gene>
    <name evidence="2" type="ORF">AMATHDRAFT_149790</name>
</gene>
<dbReference type="Proteomes" id="UP000242287">
    <property type="component" value="Unassembled WGS sequence"/>
</dbReference>
<name>A0A2A9NEL6_9AGAR</name>
<dbReference type="STRING" id="703135.A0A2A9NEL6"/>
<organism evidence="2 3">
    <name type="scientific">Amanita thiersii Skay4041</name>
    <dbReference type="NCBI Taxonomy" id="703135"/>
    <lineage>
        <taxon>Eukaryota</taxon>
        <taxon>Fungi</taxon>
        <taxon>Dikarya</taxon>
        <taxon>Basidiomycota</taxon>
        <taxon>Agaricomycotina</taxon>
        <taxon>Agaricomycetes</taxon>
        <taxon>Agaricomycetidae</taxon>
        <taxon>Agaricales</taxon>
        <taxon>Pluteineae</taxon>
        <taxon>Amanitaceae</taxon>
        <taxon>Amanita</taxon>
    </lineage>
</organism>
<keyword evidence="1" id="KW-0732">Signal</keyword>
<evidence type="ECO:0000313" key="3">
    <source>
        <dbReference type="Proteomes" id="UP000242287"/>
    </source>
</evidence>
<sequence length="171" mass="19227">MSCIHLLKIVIYFILFNSTFAVLVNRTIDDQLGDEVTGDKPIYQPSDRKVWVPQGTKGGIKPDPKSAFNGTWTAAFYRANSPKISITLEFKGTAIYVFFILSKKTITGCFFTLNGNFLPLSGPFIKKSWLDTQYNATIFSKTDLANSDHTLEISPQGTCDAYIYFDYAIYT</sequence>
<feature type="signal peptide" evidence="1">
    <location>
        <begin position="1"/>
        <end position="21"/>
    </location>
</feature>
<evidence type="ECO:0000313" key="2">
    <source>
        <dbReference type="EMBL" id="PFH48498.1"/>
    </source>
</evidence>
<proteinExistence type="predicted"/>
<dbReference type="AlphaFoldDB" id="A0A2A9NEL6"/>
<accession>A0A2A9NEL6</accession>
<evidence type="ECO:0000256" key="1">
    <source>
        <dbReference type="SAM" id="SignalP"/>
    </source>
</evidence>
<feature type="chain" id="PRO_5013129202" description="Carbohydrate-binding module family 35 protein" evidence="1">
    <location>
        <begin position="22"/>
        <end position="171"/>
    </location>
</feature>